<evidence type="ECO:0000313" key="2">
    <source>
        <dbReference type="Proteomes" id="UP000014227"/>
    </source>
</evidence>
<dbReference type="AlphaFoldDB" id="S0EVA7"/>
<sequence>MKTGKEGLLARLLPVFFHRLVGATRHGTASTGWAR</sequence>
<dbReference type="InParanoid" id="S0EVA7"/>
<dbReference type="HOGENOM" id="CLU_3364086_0_0_0"/>
<name>S0EVA7_CHTCT</name>
<keyword evidence="2" id="KW-1185">Reference proteome</keyword>
<dbReference type="EMBL" id="HF951689">
    <property type="protein sequence ID" value="CCW35678.1"/>
    <property type="molecule type" value="Genomic_DNA"/>
</dbReference>
<accession>S0EVA7</accession>
<gene>
    <name evidence="1" type="ORF">CCALI_01869</name>
</gene>
<dbReference type="KEGG" id="ccz:CCALI_01869"/>
<evidence type="ECO:0000313" key="1">
    <source>
        <dbReference type="EMBL" id="CCW35678.1"/>
    </source>
</evidence>
<protein>
    <submittedName>
        <fullName evidence="1">Uncharacterized protein</fullName>
    </submittedName>
</protein>
<dbReference type="Proteomes" id="UP000014227">
    <property type="component" value="Chromosome I"/>
</dbReference>
<reference evidence="2" key="1">
    <citation type="submission" date="2013-03" db="EMBL/GenBank/DDBJ databases">
        <title>Genome sequence of Chthonomonas calidirosea, the first sequenced genome from the Armatimonadetes phylum (formally candidate division OP10).</title>
        <authorList>
            <person name="Lee K.C.Y."/>
            <person name="Morgan X.C."/>
            <person name="Dunfield P.F."/>
            <person name="Tamas I."/>
            <person name="Houghton K.M."/>
            <person name="Vyssotski M."/>
            <person name="Ryan J.L.J."/>
            <person name="Lagutin K."/>
            <person name="McDonald I.R."/>
            <person name="Stott M.B."/>
        </authorList>
    </citation>
    <scope>NUCLEOTIDE SEQUENCE [LARGE SCALE GENOMIC DNA]</scope>
    <source>
        <strain evidence="2">DSM 23976 / ICMP 18418 / T49</strain>
    </source>
</reference>
<proteinExistence type="predicted"/>
<organism evidence="1 2">
    <name type="scientific">Chthonomonas calidirosea (strain DSM 23976 / ICMP 18418 / T49)</name>
    <dbReference type="NCBI Taxonomy" id="1303518"/>
    <lineage>
        <taxon>Bacteria</taxon>
        <taxon>Bacillati</taxon>
        <taxon>Armatimonadota</taxon>
        <taxon>Chthonomonadia</taxon>
        <taxon>Chthonomonadales</taxon>
        <taxon>Chthonomonadaceae</taxon>
        <taxon>Chthonomonas</taxon>
    </lineage>
</organism>